<name>A0AA43XIZ0_9CLOT</name>
<keyword evidence="1" id="KW-1133">Transmembrane helix</keyword>
<evidence type="ECO:0000313" key="2">
    <source>
        <dbReference type="EMBL" id="NBG87653.1"/>
    </source>
</evidence>
<keyword evidence="1" id="KW-0472">Membrane</keyword>
<dbReference type="Proteomes" id="UP000449710">
    <property type="component" value="Unassembled WGS sequence"/>
</dbReference>
<keyword evidence="3" id="KW-1185">Reference proteome</keyword>
<evidence type="ECO:0000256" key="1">
    <source>
        <dbReference type="SAM" id="Phobius"/>
    </source>
</evidence>
<accession>A0AA43XIZ0</accession>
<evidence type="ECO:0000313" key="3">
    <source>
        <dbReference type="Proteomes" id="UP000449710"/>
    </source>
</evidence>
<dbReference type="EMBL" id="SUMG01000003">
    <property type="protein sequence ID" value="NBG87653.1"/>
    <property type="molecule type" value="Genomic_DNA"/>
</dbReference>
<feature type="transmembrane region" description="Helical" evidence="1">
    <location>
        <begin position="214"/>
        <end position="234"/>
    </location>
</feature>
<feature type="transmembrane region" description="Helical" evidence="1">
    <location>
        <begin position="18"/>
        <end position="37"/>
    </location>
</feature>
<feature type="transmembrane region" description="Helical" evidence="1">
    <location>
        <begin position="159"/>
        <end position="178"/>
    </location>
</feature>
<organism evidence="2 3">
    <name type="scientific">Isachenkonia alkalipeptolytica</name>
    <dbReference type="NCBI Taxonomy" id="2565777"/>
    <lineage>
        <taxon>Bacteria</taxon>
        <taxon>Bacillati</taxon>
        <taxon>Bacillota</taxon>
        <taxon>Clostridia</taxon>
        <taxon>Eubacteriales</taxon>
        <taxon>Clostridiaceae</taxon>
        <taxon>Isachenkonia</taxon>
    </lineage>
</organism>
<comment type="caution">
    <text evidence="2">The sequence shown here is derived from an EMBL/GenBank/DDBJ whole genome shotgun (WGS) entry which is preliminary data.</text>
</comment>
<dbReference type="RefSeq" id="WP_160719286.1">
    <property type="nucleotide sequence ID" value="NZ_SUMG01000003.1"/>
</dbReference>
<feature type="transmembrane region" description="Helical" evidence="1">
    <location>
        <begin position="131"/>
        <end position="152"/>
    </location>
</feature>
<feature type="transmembrane region" description="Helical" evidence="1">
    <location>
        <begin position="97"/>
        <end position="119"/>
    </location>
</feature>
<protein>
    <submittedName>
        <fullName evidence="2">ABC transporter permease</fullName>
    </submittedName>
</protein>
<gene>
    <name evidence="2" type="ORF">ISALK_03980</name>
</gene>
<sequence>MFTTFIGSEFKKWTRDSLTMFMVVYPIVFALIGRYLLPWADENTAFSLVLFGDFAMAALALLTPMIFGALMGFSILDDRDDGILSAIRVSPLSLGGFLAFRVVLVTLLAFMAGFLVMFVADFGPLTVGETVIIAAVNSLSAPITGFLINAFAGNKIEGFAVMKGTGTLMIFPVIALIFTDAKEFIFSFVPGFWPAKAISVLFRGEGVLNLSYEMYLIIGLFYVLVLNFVVYRIFVRRTRL</sequence>
<feature type="transmembrane region" description="Helical" evidence="1">
    <location>
        <begin position="49"/>
        <end position="76"/>
    </location>
</feature>
<dbReference type="AlphaFoldDB" id="A0AA43XIZ0"/>
<reference evidence="2 3" key="1">
    <citation type="submission" date="2019-04" db="EMBL/GenBank/DDBJ databases">
        <title>Isachenkonia alkalipeptolytica gen. nov. sp. nov. a new anaerobic, alkiliphilic organothrophic bacterium capable to reduce synthesized ferrihydrite isolated from a soda lake.</title>
        <authorList>
            <person name="Toshchakov S.V."/>
            <person name="Zavarzina D.G."/>
            <person name="Zhilina T.N."/>
            <person name="Kostrikina N.A."/>
            <person name="Kublanov I.V."/>
        </authorList>
    </citation>
    <scope>NUCLEOTIDE SEQUENCE [LARGE SCALE GENOMIC DNA]</scope>
    <source>
        <strain evidence="2 3">Z-1701</strain>
    </source>
</reference>
<keyword evidence="1" id="KW-0812">Transmembrane</keyword>
<proteinExistence type="predicted"/>